<dbReference type="GO" id="GO:0005634">
    <property type="term" value="C:nucleus"/>
    <property type="evidence" value="ECO:0007669"/>
    <property type="project" value="UniProtKB-SubCell"/>
</dbReference>
<feature type="DNA-binding region" description="HMG box" evidence="5">
    <location>
        <begin position="21"/>
        <end position="88"/>
    </location>
</feature>
<dbReference type="OrthoDB" id="1919336at2759"/>
<dbReference type="InterPro" id="IPR050342">
    <property type="entry name" value="HMGB"/>
</dbReference>
<evidence type="ECO:0000256" key="2">
    <source>
        <dbReference type="ARBA" id="ARBA00008774"/>
    </source>
</evidence>
<keyword evidence="3 5" id="KW-0238">DNA-binding</keyword>
<comment type="similarity">
    <text evidence="2">Belongs to the HMGB family.</text>
</comment>
<dbReference type="Pfam" id="PF00505">
    <property type="entry name" value="HMG_box"/>
    <property type="match status" value="2"/>
</dbReference>
<feature type="domain" description="HMG box" evidence="7">
    <location>
        <begin position="80"/>
        <end position="148"/>
    </location>
</feature>
<name>A0A2G5V9M3_9PELO</name>
<dbReference type="SMART" id="SM00398">
    <property type="entry name" value="HMG"/>
    <property type="match status" value="2"/>
</dbReference>
<dbReference type="InterPro" id="IPR009071">
    <property type="entry name" value="HMG_box_dom"/>
</dbReference>
<feature type="DNA-binding region" description="HMG box" evidence="5">
    <location>
        <begin position="80"/>
        <end position="148"/>
    </location>
</feature>
<comment type="caution">
    <text evidence="8">The sequence shown here is derived from an EMBL/GenBank/DDBJ whole genome shotgun (WGS) entry which is preliminary data.</text>
</comment>
<dbReference type="SUPFAM" id="SSF47095">
    <property type="entry name" value="HMG-box"/>
    <property type="match status" value="2"/>
</dbReference>
<dbReference type="InterPro" id="IPR036910">
    <property type="entry name" value="HMG_box_dom_sf"/>
</dbReference>
<evidence type="ECO:0000256" key="4">
    <source>
        <dbReference type="ARBA" id="ARBA00023242"/>
    </source>
</evidence>
<keyword evidence="4 5" id="KW-0539">Nucleus</keyword>
<evidence type="ECO:0000313" key="9">
    <source>
        <dbReference type="Proteomes" id="UP000230233"/>
    </source>
</evidence>
<dbReference type="CDD" id="cd00084">
    <property type="entry name" value="HMG-box_SF"/>
    <property type="match status" value="2"/>
</dbReference>
<dbReference type="PROSITE" id="PS50118">
    <property type="entry name" value="HMG_BOX_2"/>
    <property type="match status" value="2"/>
</dbReference>
<evidence type="ECO:0000259" key="7">
    <source>
        <dbReference type="PROSITE" id="PS50118"/>
    </source>
</evidence>
<accession>A0A2G5V9M3</accession>
<feature type="region of interest" description="Disordered" evidence="6">
    <location>
        <begin position="1"/>
        <end position="26"/>
    </location>
</feature>
<keyword evidence="9" id="KW-1185">Reference proteome</keyword>
<evidence type="ECO:0000256" key="5">
    <source>
        <dbReference type="PROSITE-ProRule" id="PRU00267"/>
    </source>
</evidence>
<sequence length="248" mass="29065">MSFESESGPLQYYPDESPQHSEKPPTAFGLFADEIRQKVREEHPDLSQEELDLELKERWEELDNDEKEEYKKKLKSMRSAERPLTAYIFWCKQYRREFTSLDKSLTGSEVTKLLGEMWSSLTEEEKEPYRAMEEESKAAYKKKWGAVEKVKRGKRVRKEMRQSTTVKKIKTSAKLSRNVEHVKLIGSWNLQGTEEGAKVQPQNCEKRTRTLTMDSNWSSFSDDVFSSDLVVNSNNSWTEIYDVDSMDM</sequence>
<dbReference type="PANTHER" id="PTHR48112:SF32">
    <property type="entry name" value="HIGH MOBILITY GROUP PROTEIN B3"/>
    <property type="match status" value="1"/>
</dbReference>
<evidence type="ECO:0000256" key="1">
    <source>
        <dbReference type="ARBA" id="ARBA00004123"/>
    </source>
</evidence>
<dbReference type="GO" id="GO:0003677">
    <property type="term" value="F:DNA binding"/>
    <property type="evidence" value="ECO:0007669"/>
    <property type="project" value="UniProtKB-UniRule"/>
</dbReference>
<dbReference type="PANTHER" id="PTHR48112">
    <property type="entry name" value="HIGH MOBILITY GROUP PROTEIN DSP1"/>
    <property type="match status" value="1"/>
</dbReference>
<dbReference type="EMBL" id="PDUG01000002">
    <property type="protein sequence ID" value="PIC48417.1"/>
    <property type="molecule type" value="Genomic_DNA"/>
</dbReference>
<protein>
    <recommendedName>
        <fullName evidence="7">HMG box domain-containing protein</fullName>
    </recommendedName>
</protein>
<proteinExistence type="inferred from homology"/>
<evidence type="ECO:0000256" key="6">
    <source>
        <dbReference type="SAM" id="MobiDB-lite"/>
    </source>
</evidence>
<reference evidence="9" key="1">
    <citation type="submission" date="2017-10" db="EMBL/GenBank/DDBJ databases">
        <title>Rapid genome shrinkage in a self-fertile nematode reveals novel sperm competition proteins.</title>
        <authorList>
            <person name="Yin D."/>
            <person name="Schwarz E.M."/>
            <person name="Thomas C.G."/>
            <person name="Felde R.L."/>
            <person name="Korf I.F."/>
            <person name="Cutter A.D."/>
            <person name="Schartner C.M."/>
            <person name="Ralston E.J."/>
            <person name="Meyer B.J."/>
            <person name="Haag E.S."/>
        </authorList>
    </citation>
    <scope>NUCLEOTIDE SEQUENCE [LARGE SCALE GENOMIC DNA]</scope>
    <source>
        <strain evidence="9">JU1422</strain>
    </source>
</reference>
<dbReference type="STRING" id="1611254.A0A2G5V9M3"/>
<organism evidence="8 9">
    <name type="scientific">Caenorhabditis nigoni</name>
    <dbReference type="NCBI Taxonomy" id="1611254"/>
    <lineage>
        <taxon>Eukaryota</taxon>
        <taxon>Metazoa</taxon>
        <taxon>Ecdysozoa</taxon>
        <taxon>Nematoda</taxon>
        <taxon>Chromadorea</taxon>
        <taxon>Rhabditida</taxon>
        <taxon>Rhabditina</taxon>
        <taxon>Rhabditomorpha</taxon>
        <taxon>Rhabditoidea</taxon>
        <taxon>Rhabditidae</taxon>
        <taxon>Peloderinae</taxon>
        <taxon>Caenorhabditis</taxon>
    </lineage>
</organism>
<evidence type="ECO:0000313" key="8">
    <source>
        <dbReference type="EMBL" id="PIC48417.1"/>
    </source>
</evidence>
<dbReference type="Proteomes" id="UP000230233">
    <property type="component" value="Chromosome II"/>
</dbReference>
<evidence type="ECO:0000256" key="3">
    <source>
        <dbReference type="ARBA" id="ARBA00023125"/>
    </source>
</evidence>
<gene>
    <name evidence="8" type="primary">Cnig_chr_II.g7393</name>
    <name evidence="8" type="ORF">B9Z55_007393</name>
</gene>
<feature type="domain" description="HMG box" evidence="7">
    <location>
        <begin position="21"/>
        <end position="88"/>
    </location>
</feature>
<comment type="subcellular location">
    <subcellularLocation>
        <location evidence="1">Nucleus</location>
    </subcellularLocation>
</comment>
<dbReference type="Gene3D" id="1.10.30.10">
    <property type="entry name" value="High mobility group box domain"/>
    <property type="match status" value="2"/>
</dbReference>
<dbReference type="AlphaFoldDB" id="A0A2G5V9M3"/>